<dbReference type="SUPFAM" id="SSF57756">
    <property type="entry name" value="Retrovirus zinc finger-like domains"/>
    <property type="match status" value="1"/>
</dbReference>
<feature type="domain" description="CCHC-type" evidence="3">
    <location>
        <begin position="326"/>
        <end position="339"/>
    </location>
</feature>
<dbReference type="InterPro" id="IPR036875">
    <property type="entry name" value="Znf_CCHC_sf"/>
</dbReference>
<accession>A0ABM3FIH4</accession>
<keyword evidence="1" id="KW-0479">Metal-binding</keyword>
<dbReference type="Proteomes" id="UP000829291">
    <property type="component" value="Chromosome 2"/>
</dbReference>
<dbReference type="Gene3D" id="2.40.70.10">
    <property type="entry name" value="Acid Proteases"/>
    <property type="match status" value="1"/>
</dbReference>
<organism evidence="4 5">
    <name type="scientific">Neodiprion lecontei</name>
    <name type="common">Redheaded pine sawfly</name>
    <dbReference type="NCBI Taxonomy" id="441921"/>
    <lineage>
        <taxon>Eukaryota</taxon>
        <taxon>Metazoa</taxon>
        <taxon>Ecdysozoa</taxon>
        <taxon>Arthropoda</taxon>
        <taxon>Hexapoda</taxon>
        <taxon>Insecta</taxon>
        <taxon>Pterygota</taxon>
        <taxon>Neoptera</taxon>
        <taxon>Endopterygota</taxon>
        <taxon>Hymenoptera</taxon>
        <taxon>Tenthredinoidea</taxon>
        <taxon>Diprionidae</taxon>
        <taxon>Diprioninae</taxon>
        <taxon>Neodiprion</taxon>
    </lineage>
</organism>
<feature type="region of interest" description="Disordered" evidence="2">
    <location>
        <begin position="1"/>
        <end position="65"/>
    </location>
</feature>
<dbReference type="InterPro" id="IPR001878">
    <property type="entry name" value="Znf_CCHC"/>
</dbReference>
<dbReference type="GeneID" id="124292971"/>
<evidence type="ECO:0000259" key="3">
    <source>
        <dbReference type="PROSITE" id="PS50158"/>
    </source>
</evidence>
<evidence type="ECO:0000313" key="4">
    <source>
        <dbReference type="Proteomes" id="UP000829291"/>
    </source>
</evidence>
<evidence type="ECO:0000256" key="2">
    <source>
        <dbReference type="SAM" id="MobiDB-lite"/>
    </source>
</evidence>
<feature type="compositionally biased region" description="Basic and acidic residues" evidence="2">
    <location>
        <begin position="29"/>
        <end position="49"/>
    </location>
</feature>
<keyword evidence="4" id="KW-1185">Reference proteome</keyword>
<keyword evidence="1" id="KW-0862">Zinc</keyword>
<dbReference type="PROSITE" id="PS50158">
    <property type="entry name" value="ZF_CCHC"/>
    <property type="match status" value="2"/>
</dbReference>
<dbReference type="SMART" id="SM00343">
    <property type="entry name" value="ZnF_C2HC"/>
    <property type="match status" value="2"/>
</dbReference>
<protein>
    <submittedName>
        <fullName evidence="5">Uncharacterized protein LOC124292971</fullName>
    </submittedName>
</protein>
<feature type="domain" description="CCHC-type" evidence="3">
    <location>
        <begin position="283"/>
        <end position="297"/>
    </location>
</feature>
<name>A0ABM3FIH4_NEOLC</name>
<evidence type="ECO:0000256" key="1">
    <source>
        <dbReference type="PROSITE-ProRule" id="PRU00047"/>
    </source>
</evidence>
<feature type="compositionally biased region" description="Polar residues" evidence="2">
    <location>
        <begin position="1"/>
        <end position="10"/>
    </location>
</feature>
<gene>
    <name evidence="5" type="primary">LOC124292971</name>
</gene>
<dbReference type="RefSeq" id="XP_046587818.1">
    <property type="nucleotide sequence ID" value="XM_046731862.1"/>
</dbReference>
<evidence type="ECO:0000313" key="5">
    <source>
        <dbReference type="RefSeq" id="XP_046587818.1"/>
    </source>
</evidence>
<sequence>MSNPRNGNPTSSPPFRGFTPTSEVGAESASHRSESASHRSESASHRPESASRQPESASHREERRDDERWQMLLQQQQNNFMQIIEAMKKPSQTKIELPEFDPEKLSDTRAWIRTADMCMSEHPLKGASLMNALSRAMKGEALSWLTQNVFAGINWNEFKEIFSLRFECPETLAAFLMNLNQEKPKKGECVAAYSATMITSLMNRWKNLSMKQIAVSFVISHISQFEPRLQRLAFTEEIETRNKLQKELKAVYYLKRKNSELHTEQCQTEAKRFKEKSSTSHLKCFTCGKIGHKSSVCYQRKEKKAASNVWQREASTSSDARKPITCFKCKEPGHYSSQCTGMNKKPSSGRFNGSNIERRVDICEVNSPSGILRHAGEQFSFNFDSGAECSLIKESVSSRFSGKRLDNIVTMTGIGQTSVYSTSQILTKVNIDDIALEILFHVLPSHYLSSDISIGREILSQSLTMFVSSTELKLKREIRVDACKIEKSIEGNFDKIETDISFESKERLLSVLQEFREYFIIGTPKQPAEMDPMQIRLKDPKKTVYRRLYRLSHEQKKNSSK</sequence>
<proteinExistence type="predicted"/>
<keyword evidence="1" id="KW-0863">Zinc-finger</keyword>
<dbReference type="Pfam" id="PF00098">
    <property type="entry name" value="zf-CCHC"/>
    <property type="match status" value="1"/>
</dbReference>
<dbReference type="InterPro" id="IPR021109">
    <property type="entry name" value="Peptidase_aspartic_dom_sf"/>
</dbReference>
<reference evidence="5" key="1">
    <citation type="submission" date="2025-08" db="UniProtKB">
        <authorList>
            <consortium name="RefSeq"/>
        </authorList>
    </citation>
    <scope>IDENTIFICATION</scope>
    <source>
        <tissue evidence="5">Thorax and Abdomen</tissue>
    </source>
</reference>
<dbReference type="Gene3D" id="4.10.60.10">
    <property type="entry name" value="Zinc finger, CCHC-type"/>
    <property type="match status" value="1"/>
</dbReference>